<keyword evidence="1" id="KW-0472">Membrane</keyword>
<gene>
    <name evidence="2" type="ORF">g.29567</name>
</gene>
<accession>A0A146LF48</accession>
<keyword evidence="1" id="KW-0812">Transmembrane</keyword>
<dbReference type="EMBL" id="GDHC01012410">
    <property type="protein sequence ID" value="JAQ06219.1"/>
    <property type="molecule type" value="Transcribed_RNA"/>
</dbReference>
<organism evidence="2">
    <name type="scientific">Lygus hesperus</name>
    <name type="common">Western plant bug</name>
    <dbReference type="NCBI Taxonomy" id="30085"/>
    <lineage>
        <taxon>Eukaryota</taxon>
        <taxon>Metazoa</taxon>
        <taxon>Ecdysozoa</taxon>
        <taxon>Arthropoda</taxon>
        <taxon>Hexapoda</taxon>
        <taxon>Insecta</taxon>
        <taxon>Pterygota</taxon>
        <taxon>Neoptera</taxon>
        <taxon>Paraneoptera</taxon>
        <taxon>Hemiptera</taxon>
        <taxon>Heteroptera</taxon>
        <taxon>Panheteroptera</taxon>
        <taxon>Cimicomorpha</taxon>
        <taxon>Miridae</taxon>
        <taxon>Mirini</taxon>
        <taxon>Lygus</taxon>
    </lineage>
</organism>
<feature type="non-terminal residue" evidence="2">
    <location>
        <position position="1"/>
    </location>
</feature>
<evidence type="ECO:0000256" key="1">
    <source>
        <dbReference type="SAM" id="Phobius"/>
    </source>
</evidence>
<feature type="transmembrane region" description="Helical" evidence="1">
    <location>
        <begin position="82"/>
        <end position="104"/>
    </location>
</feature>
<reference evidence="2" key="1">
    <citation type="journal article" date="2016" name="Gigascience">
        <title>De novo construction of an expanded transcriptome assembly for the western tarnished plant bug, Lygus hesperus.</title>
        <authorList>
            <person name="Tassone E.E."/>
            <person name="Geib S.M."/>
            <person name="Hall B."/>
            <person name="Fabrick J.A."/>
            <person name="Brent C.S."/>
            <person name="Hull J.J."/>
        </authorList>
    </citation>
    <scope>NUCLEOTIDE SEQUENCE</scope>
</reference>
<proteinExistence type="predicted"/>
<sequence length="109" mass="11863">SRFALHTERALSYMCVLSPFTFFPKLSAFSSTLPPVLVSVCAGHLLSRSFCVAVLTSSRCVVVLSTILFYCSVRLLQFLADFVLALSPSVLLHPTLSCVVLLNLHASTL</sequence>
<protein>
    <submittedName>
        <fullName evidence="2">Uncharacterized protein</fullName>
    </submittedName>
</protein>
<keyword evidence="1" id="KW-1133">Transmembrane helix</keyword>
<name>A0A146LF48_LYGHE</name>
<dbReference type="AlphaFoldDB" id="A0A146LF48"/>
<feature type="transmembrane region" description="Helical" evidence="1">
    <location>
        <begin position="45"/>
        <end position="70"/>
    </location>
</feature>
<evidence type="ECO:0000313" key="2">
    <source>
        <dbReference type="EMBL" id="JAQ06219.1"/>
    </source>
</evidence>